<dbReference type="RefSeq" id="WP_113645245.1">
    <property type="nucleotide sequence ID" value="NZ_QMHN01000001.1"/>
</dbReference>
<organism evidence="2 3">
    <name type="scientific">Pedobacter chitinilyticus</name>
    <dbReference type="NCBI Taxonomy" id="2233776"/>
    <lineage>
        <taxon>Bacteria</taxon>
        <taxon>Pseudomonadati</taxon>
        <taxon>Bacteroidota</taxon>
        <taxon>Sphingobacteriia</taxon>
        <taxon>Sphingobacteriales</taxon>
        <taxon>Sphingobacteriaceae</taxon>
        <taxon>Pedobacter</taxon>
    </lineage>
</organism>
<evidence type="ECO:0000313" key="2">
    <source>
        <dbReference type="EMBL" id="RWU09805.1"/>
    </source>
</evidence>
<dbReference type="AlphaFoldDB" id="A0A3S3SVV5"/>
<gene>
    <name evidence="2" type="ORF">DPV69_00210</name>
</gene>
<protein>
    <submittedName>
        <fullName evidence="2">Lipid A deacylase LpxR family protein</fullName>
    </submittedName>
</protein>
<name>A0A3S3SVV5_9SPHI</name>
<dbReference type="Proteomes" id="UP000284120">
    <property type="component" value="Unassembled WGS sequence"/>
</dbReference>
<dbReference type="EMBL" id="SAYW01000001">
    <property type="protein sequence ID" value="RWU09805.1"/>
    <property type="molecule type" value="Genomic_DNA"/>
</dbReference>
<dbReference type="OrthoDB" id="622552at2"/>
<feature type="chain" id="PRO_5018539951" evidence="1">
    <location>
        <begin position="22"/>
        <end position="317"/>
    </location>
</feature>
<dbReference type="InterPro" id="IPR018707">
    <property type="entry name" value="LpxR"/>
</dbReference>
<evidence type="ECO:0000313" key="3">
    <source>
        <dbReference type="Proteomes" id="UP000284120"/>
    </source>
</evidence>
<proteinExistence type="predicted"/>
<sequence>MYKKLVLAALAILATIYGSFAQEYKNEFGFKSDNDAYLWYGQDRYYTNGLFVYFRRALDQEKLKGNLEKVTYEISAGQKMYNPYSGYRPDPKTHDRPFAGYLYGGVQTSLFYKKESLLKVGLNVGVVGPDALGEEAQDLLHSIVGFYEVQGWEYQIANDFAANVNVQFAKLLHRNSSNAVDFTLDTYANVGTTYNGAGVGILFRAGDLNQLFNSAHYNATIANKSKTEKLKKKEFYFYAKPQLNYVAYDATIKGSLFNDKSPVTFDTKPLVFSQQLGFNYSSPRFTIDYSLIFQSKEIKSSAKPHQYGSISMYYRFN</sequence>
<keyword evidence="1" id="KW-0732">Signal</keyword>
<accession>A0A3S3SVV5</accession>
<dbReference type="Gene3D" id="2.40.128.140">
    <property type="entry name" value="Outer membrane protein"/>
    <property type="match status" value="1"/>
</dbReference>
<dbReference type="Pfam" id="PF09982">
    <property type="entry name" value="LpxR"/>
    <property type="match status" value="1"/>
</dbReference>
<evidence type="ECO:0000256" key="1">
    <source>
        <dbReference type="SAM" id="SignalP"/>
    </source>
</evidence>
<keyword evidence="3" id="KW-1185">Reference proteome</keyword>
<reference evidence="2 3" key="1">
    <citation type="submission" date="2018-06" db="EMBL/GenBank/DDBJ databases">
        <title>Pedobacter endophyticus sp. nov., an endophytic bacterium isolated from a leaf of Triticum aestivum.</title>
        <authorList>
            <person name="Zhang L."/>
        </authorList>
    </citation>
    <scope>NUCLEOTIDE SEQUENCE [LARGE SCALE GENOMIC DNA]</scope>
    <source>
        <strain evidence="2 3">CM134L-2</strain>
    </source>
</reference>
<feature type="signal peptide" evidence="1">
    <location>
        <begin position="1"/>
        <end position="21"/>
    </location>
</feature>
<dbReference type="InterPro" id="IPR037107">
    <property type="entry name" value="Put_OMP_sf"/>
</dbReference>
<comment type="caution">
    <text evidence="2">The sequence shown here is derived from an EMBL/GenBank/DDBJ whole genome shotgun (WGS) entry which is preliminary data.</text>
</comment>